<dbReference type="Proteomes" id="UP000250443">
    <property type="component" value="Unassembled WGS sequence"/>
</dbReference>
<gene>
    <name evidence="2" type="primary">csgA</name>
    <name evidence="1" type="ORF">IRZ65_11510</name>
    <name evidence="2" type="ORF">NCTC11842_05395</name>
</gene>
<dbReference type="InterPro" id="IPR052184">
    <property type="entry name" value="SDR_enzymes"/>
</dbReference>
<reference evidence="1 4" key="2">
    <citation type="submission" date="2020-10" db="EMBL/GenBank/DDBJ databases">
        <title>Genome sequences of Pseudomonas isolates.</title>
        <authorList>
            <person name="Wessels L."/>
            <person name="Reich F."/>
            <person name="Hammerl J."/>
        </authorList>
    </citation>
    <scope>NUCLEOTIDE SEQUENCE [LARGE SCALE GENOMIC DNA]</scope>
    <source>
        <strain evidence="1 4">20-MO00624-0</strain>
    </source>
</reference>
<accession>A0A2X2DBI1</accession>
<dbReference type="EMBL" id="JADMCD010000005">
    <property type="protein sequence ID" value="MBF8641310.1"/>
    <property type="molecule type" value="Genomic_DNA"/>
</dbReference>
<dbReference type="GO" id="GO:0016616">
    <property type="term" value="F:oxidoreductase activity, acting on the CH-OH group of donors, NAD or NADP as acceptor"/>
    <property type="evidence" value="ECO:0007669"/>
    <property type="project" value="TreeGrafter"/>
</dbReference>
<dbReference type="InterPro" id="IPR002347">
    <property type="entry name" value="SDR_fam"/>
</dbReference>
<proteinExistence type="predicted"/>
<dbReference type="PANTHER" id="PTHR45458:SF1">
    <property type="entry name" value="SHORT CHAIN DEHYDROGENASE"/>
    <property type="match status" value="1"/>
</dbReference>
<name>A0A2X2DBI1_PSELU</name>
<sequence length="227" mass="24190">MNVLIVGASRGIGLALVTQYLERGAQVFALVRRSDNEALQQLSATYGDRLVLLSGDMTDPALIPSLKKQLQNTTLDRLIVNAGIYGPDHQDVMAINTEEIAELFSTNTVAPLRIVEGLSHCIADGGVVACMSSQMGSVTLDRAADMPLYGASKAALNSLLRSWASSHTPLSFSVLALHPGWVQTDMGGHSAPLTTTESAKGLIAVIEQQAGRCQCDFVSYQGESLSW</sequence>
<dbReference type="PANTHER" id="PTHR45458">
    <property type="entry name" value="SHORT-CHAIN DEHYDROGENASE/REDUCTASE SDR"/>
    <property type="match status" value="1"/>
</dbReference>
<dbReference type="RefSeq" id="WP_010799033.1">
    <property type="nucleotide sequence ID" value="NZ_FQYS01000006.1"/>
</dbReference>
<dbReference type="InterPro" id="IPR036291">
    <property type="entry name" value="NAD(P)-bd_dom_sf"/>
</dbReference>
<dbReference type="Gene3D" id="3.40.50.720">
    <property type="entry name" value="NAD(P)-binding Rossmann-like Domain"/>
    <property type="match status" value="1"/>
</dbReference>
<dbReference type="NCBIfam" id="NF006035">
    <property type="entry name" value="PRK08177.1"/>
    <property type="match status" value="1"/>
</dbReference>
<dbReference type="EMBL" id="UAUF01000015">
    <property type="protein sequence ID" value="SPZ16363.1"/>
    <property type="molecule type" value="Genomic_DNA"/>
</dbReference>
<evidence type="ECO:0000313" key="3">
    <source>
        <dbReference type="Proteomes" id="UP000250443"/>
    </source>
</evidence>
<evidence type="ECO:0000313" key="2">
    <source>
        <dbReference type="EMBL" id="SPZ16363.1"/>
    </source>
</evidence>
<dbReference type="PRINTS" id="PR00081">
    <property type="entry name" value="GDHRDH"/>
</dbReference>
<organism evidence="2 3">
    <name type="scientific">Pseudomonas luteola</name>
    <dbReference type="NCBI Taxonomy" id="47886"/>
    <lineage>
        <taxon>Bacteria</taxon>
        <taxon>Pseudomonadati</taxon>
        <taxon>Pseudomonadota</taxon>
        <taxon>Gammaproteobacteria</taxon>
        <taxon>Pseudomonadales</taxon>
        <taxon>Pseudomonadaceae</taxon>
        <taxon>Pseudomonas</taxon>
    </lineage>
</organism>
<dbReference type="Proteomes" id="UP000626180">
    <property type="component" value="Unassembled WGS sequence"/>
</dbReference>
<keyword evidence="4" id="KW-1185">Reference proteome</keyword>
<reference evidence="2 3" key="1">
    <citation type="submission" date="2018-06" db="EMBL/GenBank/DDBJ databases">
        <authorList>
            <consortium name="Pathogen Informatics"/>
            <person name="Doyle S."/>
        </authorList>
    </citation>
    <scope>NUCLEOTIDE SEQUENCE [LARGE SCALE GENOMIC DNA]</scope>
    <source>
        <strain evidence="2 3">NCTC11842</strain>
    </source>
</reference>
<dbReference type="AlphaFoldDB" id="A0A2X2DBI1"/>
<dbReference type="SUPFAM" id="SSF51735">
    <property type="entry name" value="NAD(P)-binding Rossmann-fold domains"/>
    <property type="match status" value="1"/>
</dbReference>
<dbReference type="Pfam" id="PF00106">
    <property type="entry name" value="adh_short"/>
    <property type="match status" value="1"/>
</dbReference>
<protein>
    <submittedName>
        <fullName evidence="1">SDR family oxidoreductase</fullName>
    </submittedName>
    <submittedName>
        <fullName evidence="2">Short chain dehydrogenase</fullName>
    </submittedName>
</protein>
<evidence type="ECO:0000313" key="1">
    <source>
        <dbReference type="EMBL" id="MBF8641310.1"/>
    </source>
</evidence>
<evidence type="ECO:0000313" key="4">
    <source>
        <dbReference type="Proteomes" id="UP000626180"/>
    </source>
</evidence>